<sequence>MARAPDVNHLHSVKIDNITCTSENFIRAKEELREKFEKFGEIGDVYIPRDRNFAFVRFREKRDAEDAADAMDGKDILGQEVRVSLSMQAKKAAEEYAAQGRRRRSRSRRRRSDSRSEQAAQTFWVATAWFFCTCPGPTQSLHHAQGIVGAEGGEILGAEHVAADRSRCAAADKWAGDRGHVRTSARKQRILFILGCFFGGSSSQSSLLQSSCLLPG</sequence>
<evidence type="ECO:0000256" key="1">
    <source>
        <dbReference type="PROSITE-ProRule" id="PRU00176"/>
    </source>
</evidence>
<dbReference type="InterPro" id="IPR000504">
    <property type="entry name" value="RRM_dom"/>
</dbReference>
<reference evidence="4 5" key="1">
    <citation type="submission" date="2024-02" db="EMBL/GenBank/DDBJ databases">
        <authorList>
            <person name="Chen Y."/>
            <person name="Shah S."/>
            <person name="Dougan E. K."/>
            <person name="Thang M."/>
            <person name="Chan C."/>
        </authorList>
    </citation>
    <scope>NUCLEOTIDE SEQUENCE [LARGE SCALE GENOMIC DNA]</scope>
</reference>
<dbReference type="EMBL" id="CAXAMN010008002">
    <property type="protein sequence ID" value="CAK9023633.1"/>
    <property type="molecule type" value="Genomic_DNA"/>
</dbReference>
<gene>
    <name evidence="4" type="ORF">CCMP2556_LOCUS15293</name>
</gene>
<keyword evidence="1" id="KW-0694">RNA-binding</keyword>
<dbReference type="InterPro" id="IPR050907">
    <property type="entry name" value="SRSF"/>
</dbReference>
<evidence type="ECO:0000259" key="3">
    <source>
        <dbReference type="PROSITE" id="PS50102"/>
    </source>
</evidence>
<dbReference type="SMART" id="SM00360">
    <property type="entry name" value="RRM"/>
    <property type="match status" value="1"/>
</dbReference>
<evidence type="ECO:0000313" key="5">
    <source>
        <dbReference type="Proteomes" id="UP001642484"/>
    </source>
</evidence>
<dbReference type="PROSITE" id="PS50102">
    <property type="entry name" value="RRM"/>
    <property type="match status" value="1"/>
</dbReference>
<dbReference type="Proteomes" id="UP001642484">
    <property type="component" value="Unassembled WGS sequence"/>
</dbReference>
<dbReference type="SUPFAM" id="SSF54928">
    <property type="entry name" value="RNA-binding domain, RBD"/>
    <property type="match status" value="1"/>
</dbReference>
<dbReference type="InterPro" id="IPR012677">
    <property type="entry name" value="Nucleotide-bd_a/b_plait_sf"/>
</dbReference>
<feature type="domain" description="RRM" evidence="3">
    <location>
        <begin position="11"/>
        <end position="88"/>
    </location>
</feature>
<organism evidence="4 5">
    <name type="scientific">Durusdinium trenchii</name>
    <dbReference type="NCBI Taxonomy" id="1381693"/>
    <lineage>
        <taxon>Eukaryota</taxon>
        <taxon>Sar</taxon>
        <taxon>Alveolata</taxon>
        <taxon>Dinophyceae</taxon>
        <taxon>Suessiales</taxon>
        <taxon>Symbiodiniaceae</taxon>
        <taxon>Durusdinium</taxon>
    </lineage>
</organism>
<dbReference type="Pfam" id="PF00076">
    <property type="entry name" value="RRM_1"/>
    <property type="match status" value="1"/>
</dbReference>
<name>A0ABP0KAC3_9DINO</name>
<feature type="compositionally biased region" description="Basic residues" evidence="2">
    <location>
        <begin position="100"/>
        <end position="112"/>
    </location>
</feature>
<accession>A0ABP0KAC3</accession>
<feature type="region of interest" description="Disordered" evidence="2">
    <location>
        <begin position="94"/>
        <end position="115"/>
    </location>
</feature>
<proteinExistence type="predicted"/>
<comment type="caution">
    <text evidence="4">The sequence shown here is derived from an EMBL/GenBank/DDBJ whole genome shotgun (WGS) entry which is preliminary data.</text>
</comment>
<evidence type="ECO:0000313" key="4">
    <source>
        <dbReference type="EMBL" id="CAK9023633.1"/>
    </source>
</evidence>
<protein>
    <recommendedName>
        <fullName evidence="3">RRM domain-containing protein</fullName>
    </recommendedName>
</protein>
<evidence type="ECO:0000256" key="2">
    <source>
        <dbReference type="SAM" id="MobiDB-lite"/>
    </source>
</evidence>
<dbReference type="PANTHER" id="PTHR23147">
    <property type="entry name" value="SERINE/ARGININE RICH SPLICING FACTOR"/>
    <property type="match status" value="1"/>
</dbReference>
<dbReference type="InterPro" id="IPR035979">
    <property type="entry name" value="RBD_domain_sf"/>
</dbReference>
<dbReference type="Gene3D" id="3.30.70.330">
    <property type="match status" value="1"/>
</dbReference>
<keyword evidence="5" id="KW-1185">Reference proteome</keyword>